<proteinExistence type="predicted"/>
<sequence>MMSFIELHLSFQGYALETVAKLLNMAPSKTVAKTPYQIWHDKPASYKYWIRGLVCAVLLEKGVPSGYLMRGIAPEESSEASTSTDTVTSSMLIFPLTIFPCPPKVNQSIPNNSERLVAKDYTQRPRVDFEETYSSVAMAKSIQIMVAIAAWYDYEIWPMDMKTTFLNGFVEEEMYMDQPEGFTSIGEE</sequence>
<accession>A0AAW2JLZ6</accession>
<protein>
    <submittedName>
        <fullName evidence="2">Copia protein</fullName>
    </submittedName>
</protein>
<reference evidence="2" key="1">
    <citation type="submission" date="2020-06" db="EMBL/GenBank/DDBJ databases">
        <authorList>
            <person name="Li T."/>
            <person name="Hu X."/>
            <person name="Zhang T."/>
            <person name="Song X."/>
            <person name="Zhang H."/>
            <person name="Dai N."/>
            <person name="Sheng W."/>
            <person name="Hou X."/>
            <person name="Wei L."/>
        </authorList>
    </citation>
    <scope>NUCLEOTIDE SEQUENCE</scope>
    <source>
        <strain evidence="2">G02</strain>
        <tissue evidence="2">Leaf</tissue>
    </source>
</reference>
<dbReference type="AlphaFoldDB" id="A0AAW2JLZ6"/>
<name>A0AAW2JLZ6_SESRA</name>
<dbReference type="InterPro" id="IPR013103">
    <property type="entry name" value="RVT_2"/>
</dbReference>
<dbReference type="Pfam" id="PF07727">
    <property type="entry name" value="RVT_2"/>
    <property type="match status" value="1"/>
</dbReference>
<dbReference type="EMBL" id="JACGWJ010000088">
    <property type="protein sequence ID" value="KAL0295102.1"/>
    <property type="molecule type" value="Genomic_DNA"/>
</dbReference>
<organism evidence="2">
    <name type="scientific">Sesamum radiatum</name>
    <name type="common">Black benniseed</name>
    <dbReference type="NCBI Taxonomy" id="300843"/>
    <lineage>
        <taxon>Eukaryota</taxon>
        <taxon>Viridiplantae</taxon>
        <taxon>Streptophyta</taxon>
        <taxon>Embryophyta</taxon>
        <taxon>Tracheophyta</taxon>
        <taxon>Spermatophyta</taxon>
        <taxon>Magnoliopsida</taxon>
        <taxon>eudicotyledons</taxon>
        <taxon>Gunneridae</taxon>
        <taxon>Pentapetalae</taxon>
        <taxon>asterids</taxon>
        <taxon>lamiids</taxon>
        <taxon>Lamiales</taxon>
        <taxon>Pedaliaceae</taxon>
        <taxon>Sesamum</taxon>
    </lineage>
</organism>
<evidence type="ECO:0000313" key="2">
    <source>
        <dbReference type="EMBL" id="KAL0295102.1"/>
    </source>
</evidence>
<comment type="caution">
    <text evidence="2">The sequence shown here is derived from an EMBL/GenBank/DDBJ whole genome shotgun (WGS) entry which is preliminary data.</text>
</comment>
<reference evidence="2" key="2">
    <citation type="journal article" date="2024" name="Plant">
        <title>Genomic evolution and insights into agronomic trait innovations of Sesamum species.</title>
        <authorList>
            <person name="Miao H."/>
            <person name="Wang L."/>
            <person name="Qu L."/>
            <person name="Liu H."/>
            <person name="Sun Y."/>
            <person name="Le M."/>
            <person name="Wang Q."/>
            <person name="Wei S."/>
            <person name="Zheng Y."/>
            <person name="Lin W."/>
            <person name="Duan Y."/>
            <person name="Cao H."/>
            <person name="Xiong S."/>
            <person name="Wang X."/>
            <person name="Wei L."/>
            <person name="Li C."/>
            <person name="Ma Q."/>
            <person name="Ju M."/>
            <person name="Zhao R."/>
            <person name="Li G."/>
            <person name="Mu C."/>
            <person name="Tian Q."/>
            <person name="Mei H."/>
            <person name="Zhang T."/>
            <person name="Gao T."/>
            <person name="Zhang H."/>
        </authorList>
    </citation>
    <scope>NUCLEOTIDE SEQUENCE</scope>
    <source>
        <strain evidence="2">G02</strain>
    </source>
</reference>
<feature type="domain" description="Reverse transcriptase Ty1/copia-type" evidence="1">
    <location>
        <begin position="114"/>
        <end position="184"/>
    </location>
</feature>
<gene>
    <name evidence="2" type="ORF">Sradi_6852500</name>
</gene>
<evidence type="ECO:0000259" key="1">
    <source>
        <dbReference type="Pfam" id="PF07727"/>
    </source>
</evidence>